<gene>
    <name evidence="1" type="ORF">vst472_25</name>
</gene>
<proteinExistence type="predicted"/>
<reference evidence="1" key="1">
    <citation type="submission" date="2018-06" db="EMBL/GenBank/DDBJ databases">
        <title>Complete genome sequence of Salmonella Typhimurium bacteriophage VSt472.</title>
        <authorList>
            <person name="Volozhantsev N."/>
            <person name="Denisenko E."/>
            <person name="Verevkin V."/>
            <person name="Myakinina V."/>
            <person name="Kislichkina A."/>
            <person name="Krasilnikova V."/>
        </authorList>
    </citation>
    <scope>NUCLEOTIDE SEQUENCE [LARGE SCALE GENOMIC DNA]</scope>
</reference>
<evidence type="ECO:0000313" key="1">
    <source>
        <dbReference type="EMBL" id="AXQ70342.1"/>
    </source>
</evidence>
<dbReference type="InterPro" id="IPR058601">
    <property type="entry name" value="Phage_phiTE_015-like"/>
</dbReference>
<organism evidence="1">
    <name type="scientific">Salmonella virus VSt472</name>
    <dbReference type="NCBI Taxonomy" id="2301723"/>
    <lineage>
        <taxon>Viruses</taxon>
        <taxon>Duplodnaviria</taxon>
        <taxon>Heunggongvirae</taxon>
        <taxon>Uroviricota</taxon>
        <taxon>Caudoviricetes</taxon>
        <taxon>Skatevirus</taxon>
        <taxon>Skatevirus VSt472</taxon>
    </lineage>
</organism>
<dbReference type="Proteomes" id="UP000264442">
    <property type="component" value="Segment"/>
</dbReference>
<accession>A0A385EH54</accession>
<keyword evidence="2" id="KW-1185">Reference proteome</keyword>
<dbReference type="Pfam" id="PF26207">
    <property type="entry name" value="Phage_phiTE_015"/>
    <property type="match status" value="1"/>
</dbReference>
<dbReference type="EMBL" id="MH424446">
    <property type="protein sequence ID" value="AXQ70342.1"/>
    <property type="molecule type" value="Genomic_DNA"/>
</dbReference>
<evidence type="ECO:0000313" key="2">
    <source>
        <dbReference type="Proteomes" id="UP000264442"/>
    </source>
</evidence>
<sequence>MRWAIKHKSGRTLFVTSDWFIANNRRNMGWIVEEVKMTSREKFEAWATNAGFIVTTKNDGYLYPATNSAWKAWQASRAAIEIESPDFVDSRAALNKGYTVDYSNGFGDAMDAYELAIEQAGLKVKK</sequence>
<name>A0A385EH54_9CAUD</name>
<protein>
    <submittedName>
        <fullName evidence="1">Uncharacterized protein</fullName>
    </submittedName>
</protein>